<evidence type="ECO:0000259" key="3">
    <source>
        <dbReference type="Pfam" id="PF19289"/>
    </source>
</evidence>
<feature type="domain" description="Metalloprotease TldD/E central" evidence="4">
    <location>
        <begin position="123"/>
        <end position="225"/>
    </location>
</feature>
<comment type="similarity">
    <text evidence="1">Belongs to the peptidase U62 family.</text>
</comment>
<comment type="caution">
    <text evidence="5">The sequence shown here is derived from an EMBL/GenBank/DDBJ whole genome shotgun (WGS) entry which is preliminary data.</text>
</comment>
<dbReference type="InterPro" id="IPR036059">
    <property type="entry name" value="TldD/PmbA_sf"/>
</dbReference>
<dbReference type="AlphaFoldDB" id="A0A0L6W542"/>
<dbReference type="GO" id="GO:0006508">
    <property type="term" value="P:proteolysis"/>
    <property type="evidence" value="ECO:0007669"/>
    <property type="project" value="InterPro"/>
</dbReference>
<gene>
    <name evidence="5" type="ORF">Tfer_0380</name>
</gene>
<dbReference type="InterPro" id="IPR045570">
    <property type="entry name" value="Metalloprtase-TldD/E_cen_dom"/>
</dbReference>
<dbReference type="Pfam" id="PF19289">
    <property type="entry name" value="PmbA_TldD_3rd"/>
    <property type="match status" value="1"/>
</dbReference>
<dbReference type="EMBL" id="LGTE01000002">
    <property type="protein sequence ID" value="KNZ70702.1"/>
    <property type="molecule type" value="Genomic_DNA"/>
</dbReference>
<evidence type="ECO:0000259" key="4">
    <source>
        <dbReference type="Pfam" id="PF19290"/>
    </source>
</evidence>
<protein>
    <submittedName>
        <fullName evidence="5">Peptidase U62 modulator of DNA gyrase</fullName>
    </submittedName>
</protein>
<feature type="domain" description="Metalloprotease TldD/E N-terminal" evidence="2">
    <location>
        <begin position="30"/>
        <end position="92"/>
    </location>
</feature>
<dbReference type="Proteomes" id="UP000037175">
    <property type="component" value="Unassembled WGS sequence"/>
</dbReference>
<dbReference type="InterPro" id="IPR045569">
    <property type="entry name" value="Metalloprtase-TldD/E_C"/>
</dbReference>
<organism evidence="5 6">
    <name type="scientific">Thermincola ferriacetica</name>
    <dbReference type="NCBI Taxonomy" id="281456"/>
    <lineage>
        <taxon>Bacteria</taxon>
        <taxon>Bacillati</taxon>
        <taxon>Bacillota</taxon>
        <taxon>Clostridia</taxon>
        <taxon>Eubacteriales</taxon>
        <taxon>Thermincolaceae</taxon>
        <taxon>Thermincola</taxon>
    </lineage>
</organism>
<evidence type="ECO:0000313" key="6">
    <source>
        <dbReference type="Proteomes" id="UP000037175"/>
    </source>
</evidence>
<evidence type="ECO:0000313" key="5">
    <source>
        <dbReference type="EMBL" id="KNZ70702.1"/>
    </source>
</evidence>
<evidence type="ECO:0000256" key="1">
    <source>
        <dbReference type="ARBA" id="ARBA00005836"/>
    </source>
</evidence>
<dbReference type="InterPro" id="IPR047657">
    <property type="entry name" value="PmbA"/>
</dbReference>
<name>A0A0L6W542_9FIRM</name>
<sequence>MVRSENTQEYMELAAYVVKKAREMGAGQSEAFLINSRELSVDVREGQVETMKLAEDRGLGIRIFKEGRIGFAFTSDLDKQAVNDIIAQALKNSDKTTADDFNSLPETAGNYPQLDLFDPIIHQVPVEDKIALAKHIEEIAKNYDRRITNTERAAYFDVEYAVTLANSLGVAETYKGSYCGAYMDVVAEENGDSQTGFGLQFVLKYRDLDPKAIGEEAAEKAIHKLGAKTVPTQKAYVVFDPYVATNFLGVLAPALSAEAVQKGKSIFAGKVGQQVAASAISLIDNGAMPGQTGSAPFDGEGVPTSETVLVQDGQLQGFLHNAYTARKDKTQPTGNGIRGSFKSMPEVGTTNFYIKPGQVSREDVISQVDKGLYVTEVMGMHTANPISGDFSVGAAGIWIENGKFAYPVRGVAIAGNLLDLLRNVVAVADDLRFFGGKGAPTICIGGITISGH</sequence>
<dbReference type="GO" id="GO:0005829">
    <property type="term" value="C:cytosol"/>
    <property type="evidence" value="ECO:0007669"/>
    <property type="project" value="TreeGrafter"/>
</dbReference>
<dbReference type="PANTHER" id="PTHR43421">
    <property type="entry name" value="METALLOPROTEASE PMBA"/>
    <property type="match status" value="1"/>
</dbReference>
<dbReference type="Pfam" id="PF19290">
    <property type="entry name" value="PmbA_TldD_2nd"/>
    <property type="match status" value="1"/>
</dbReference>
<dbReference type="PANTHER" id="PTHR43421:SF1">
    <property type="entry name" value="METALLOPROTEASE PMBA"/>
    <property type="match status" value="1"/>
</dbReference>
<reference evidence="6" key="1">
    <citation type="submission" date="2015-07" db="EMBL/GenBank/DDBJ databases">
        <title>Complete Genome of Thermincola ferriacetica strain Z-0001T.</title>
        <authorList>
            <person name="Lusk B."/>
            <person name="Badalamenti J.P."/>
            <person name="Parameswaran P."/>
            <person name="Bond D.R."/>
            <person name="Torres C.I."/>
        </authorList>
    </citation>
    <scope>NUCLEOTIDE SEQUENCE [LARGE SCALE GENOMIC DNA]</scope>
    <source>
        <strain evidence="6">Z-0001</strain>
    </source>
</reference>
<dbReference type="Pfam" id="PF01523">
    <property type="entry name" value="PmbA_TldD_1st"/>
    <property type="match status" value="1"/>
</dbReference>
<dbReference type="RefSeq" id="WP_052216631.1">
    <property type="nucleotide sequence ID" value="NZ_LGTE01000002.1"/>
</dbReference>
<proteinExistence type="inferred from homology"/>
<dbReference type="InterPro" id="IPR002510">
    <property type="entry name" value="Metalloprtase-TldD/E_N"/>
</dbReference>
<dbReference type="PATRIC" id="fig|281456.6.peg.400"/>
<feature type="domain" description="Metalloprotease TldD/E C-terminal" evidence="3">
    <location>
        <begin position="232"/>
        <end position="451"/>
    </location>
</feature>
<dbReference type="SUPFAM" id="SSF111283">
    <property type="entry name" value="Putative modulator of DNA gyrase, PmbA/TldD"/>
    <property type="match status" value="1"/>
</dbReference>
<dbReference type="GO" id="GO:0008237">
    <property type="term" value="F:metallopeptidase activity"/>
    <property type="evidence" value="ECO:0007669"/>
    <property type="project" value="InterPro"/>
</dbReference>
<accession>A0A0L6W542</accession>
<evidence type="ECO:0000259" key="2">
    <source>
        <dbReference type="Pfam" id="PF01523"/>
    </source>
</evidence>
<dbReference type="Gene3D" id="3.30.2290.10">
    <property type="entry name" value="PmbA/TldD superfamily"/>
    <property type="match status" value="1"/>
</dbReference>
<keyword evidence="6" id="KW-1185">Reference proteome</keyword>
<dbReference type="InterPro" id="IPR035068">
    <property type="entry name" value="TldD/PmbA_N"/>
</dbReference>